<protein>
    <submittedName>
        <fullName evidence="4">GNAT family N-acetyltransferase</fullName>
        <ecNumber evidence="4">2.3.1.-</ecNumber>
    </submittedName>
</protein>
<evidence type="ECO:0000256" key="1">
    <source>
        <dbReference type="ARBA" id="ARBA00004924"/>
    </source>
</evidence>
<dbReference type="Gene3D" id="3.30.310.280">
    <property type="match status" value="1"/>
</dbReference>
<name>A0ABW4B4X0_9GAMM</name>
<keyword evidence="5" id="KW-1185">Reference proteome</keyword>
<dbReference type="SMART" id="SM01006">
    <property type="entry name" value="AlcB"/>
    <property type="match status" value="1"/>
</dbReference>
<dbReference type="PANTHER" id="PTHR34384:SF6">
    <property type="entry name" value="STAPHYLOFERRIN B SYNTHASE"/>
    <property type="match status" value="1"/>
</dbReference>
<evidence type="ECO:0000313" key="4">
    <source>
        <dbReference type="EMBL" id="MFD1383650.1"/>
    </source>
</evidence>
<dbReference type="Pfam" id="PF13523">
    <property type="entry name" value="Acetyltransf_8"/>
    <property type="match status" value="1"/>
</dbReference>
<keyword evidence="4" id="KW-0808">Transferase</keyword>
<comment type="caution">
    <text evidence="4">The sequence shown here is derived from an EMBL/GenBank/DDBJ whole genome shotgun (WGS) entry which is preliminary data.</text>
</comment>
<dbReference type="InterPro" id="IPR037455">
    <property type="entry name" value="LucA/IucC-like"/>
</dbReference>
<dbReference type="Pfam" id="PF04183">
    <property type="entry name" value="IucA_IucC"/>
    <property type="match status" value="1"/>
</dbReference>
<dbReference type="InterPro" id="IPR007310">
    <property type="entry name" value="Aerobactin_biosyn_IucA/IucC_N"/>
</dbReference>
<organism evidence="4 5">
    <name type="scientific">Rhodanobacter aciditrophus</name>
    <dbReference type="NCBI Taxonomy" id="1623218"/>
    <lineage>
        <taxon>Bacteria</taxon>
        <taxon>Pseudomonadati</taxon>
        <taxon>Pseudomonadota</taxon>
        <taxon>Gammaproteobacteria</taxon>
        <taxon>Lysobacterales</taxon>
        <taxon>Rhodanobacteraceae</taxon>
        <taxon>Rhodanobacter</taxon>
    </lineage>
</organism>
<dbReference type="InterPro" id="IPR022770">
    <property type="entry name" value="IucA/IucC-like_C"/>
</dbReference>
<feature type="region of interest" description="Disordered" evidence="2">
    <location>
        <begin position="830"/>
        <end position="850"/>
    </location>
</feature>
<dbReference type="GO" id="GO:0016746">
    <property type="term" value="F:acyltransferase activity"/>
    <property type="evidence" value="ECO:0007669"/>
    <property type="project" value="UniProtKB-KW"/>
</dbReference>
<gene>
    <name evidence="4" type="ORF">ACFQ45_09745</name>
</gene>
<dbReference type="PANTHER" id="PTHR34384">
    <property type="entry name" value="L-2,3-DIAMINOPROPANOATE--CITRATE LIGASE"/>
    <property type="match status" value="1"/>
</dbReference>
<dbReference type="SUPFAM" id="SSF55729">
    <property type="entry name" value="Acyl-CoA N-acyltransferases (Nat)"/>
    <property type="match status" value="1"/>
</dbReference>
<evidence type="ECO:0000313" key="5">
    <source>
        <dbReference type="Proteomes" id="UP001597059"/>
    </source>
</evidence>
<dbReference type="Gene3D" id="6.10.250.3370">
    <property type="match status" value="1"/>
</dbReference>
<evidence type="ECO:0000259" key="3">
    <source>
        <dbReference type="SMART" id="SM01006"/>
    </source>
</evidence>
<dbReference type="Gene3D" id="1.10.510.40">
    <property type="match status" value="1"/>
</dbReference>
<dbReference type="RefSeq" id="WP_377367116.1">
    <property type="nucleotide sequence ID" value="NZ_JBHTMN010000011.1"/>
</dbReference>
<sequence>MQSLNSRPNSTTVDPQDLKFVPLDLDRHIELIQPWFQLPYANYWGMQGMSVEETRATYKAHIESGHFRVFIGFYKDQPSLVLETYDPNLDEIKDLYSVMPGDIGMHFFVAPATQPIHGYTLAWMQQAMHWIFEELGASRVVVEPSIHNEKIHRLNLDVGFTYANGIQMASKVAMLAFCSPRDFYHSLKETPNLPPKNDRFHSHPRYENALKMINGLKETIAMSHPQSRNMDLSLGDEARNVAGHLTPIIWQKVNRHLVCKAISEFSHEQLFVPALIKGSNSDNWATYQLTSDLGQRHYVFKAKKMALRHWRIDPQSITCLEKDSHTDVDALRFIIDFKATLAIPEDKLPIYLDEISSTLYGAAYKESNSHFDSRSLANADYQTIEAAMTEGHPCFVANNGRLGFDAFDYRQYAPETGQAFNVTWIAVNKSKAVYSCIPGLEYEDLIKQELSAAKLEQFESILTDRGLSTEDYILMPVHPWQWFNKINIVFAAEIAKQDIVPLGESDDLYKAQQSIRTYFNVTDSHKNYVKTSLSILNMGFMRGLSPYYMEGTPKINAYLNEIISQDPILKQFGFSILQEVAAVGYRNPYFEAACKKDNPCKKMLSALWRESPIKQLKDGESLMSMTALLHKDTDNQSLLVELIKRSGLTPTAWLSQYLKAFFQPLLHCFYAYDLTFMPHGENLILVLKDHVPSRAIMKDIAEESAILNTEVSLPADIARLAVEVPEEYKILGIFIDVFDGYFRHMSHILEESGTLTGDDFWGLVADSAIAYQAQHPELQDKFESRNLFAPDFLHSCLNRLQLKNNLQMVDLADPASSLIMAEPLPNPIAPFAPGANRKTQSSTVTEQALA</sequence>
<comment type="pathway">
    <text evidence="1">Siderophore biosynthesis.</text>
</comment>
<keyword evidence="4" id="KW-0012">Acyltransferase</keyword>
<accession>A0ABW4B4X0</accession>
<dbReference type="Pfam" id="PF06276">
    <property type="entry name" value="FhuF"/>
    <property type="match status" value="1"/>
</dbReference>
<dbReference type="Gene3D" id="3.40.630.30">
    <property type="match status" value="1"/>
</dbReference>
<dbReference type="EMBL" id="JBHTMN010000011">
    <property type="protein sequence ID" value="MFD1383650.1"/>
    <property type="molecule type" value="Genomic_DNA"/>
</dbReference>
<dbReference type="InterPro" id="IPR019432">
    <property type="entry name" value="Acyltransferase_MbtK/IucB-like"/>
</dbReference>
<feature type="domain" description="Acyltransferase MbtK/IucB-like conserved" evidence="3">
    <location>
        <begin position="21"/>
        <end position="68"/>
    </location>
</feature>
<proteinExistence type="predicted"/>
<dbReference type="Proteomes" id="UP001597059">
    <property type="component" value="Unassembled WGS sequence"/>
</dbReference>
<evidence type="ECO:0000256" key="2">
    <source>
        <dbReference type="SAM" id="MobiDB-lite"/>
    </source>
</evidence>
<reference evidence="5" key="1">
    <citation type="journal article" date="2019" name="Int. J. Syst. Evol. Microbiol.">
        <title>The Global Catalogue of Microorganisms (GCM) 10K type strain sequencing project: providing services to taxonomists for standard genome sequencing and annotation.</title>
        <authorList>
            <consortium name="The Broad Institute Genomics Platform"/>
            <consortium name="The Broad Institute Genome Sequencing Center for Infectious Disease"/>
            <person name="Wu L."/>
            <person name="Ma J."/>
        </authorList>
    </citation>
    <scope>NUCLEOTIDE SEQUENCE [LARGE SCALE GENOMIC DNA]</scope>
    <source>
        <strain evidence="5">JCM 30774</strain>
    </source>
</reference>
<feature type="compositionally biased region" description="Polar residues" evidence="2">
    <location>
        <begin position="837"/>
        <end position="850"/>
    </location>
</feature>
<dbReference type="InterPro" id="IPR016181">
    <property type="entry name" value="Acyl_CoA_acyltransferase"/>
</dbReference>
<dbReference type="EC" id="2.3.1.-" evidence="4"/>